<keyword evidence="9" id="KW-1185">Reference proteome</keyword>
<evidence type="ECO:0008006" key="10">
    <source>
        <dbReference type="Google" id="ProtNLM"/>
    </source>
</evidence>
<feature type="region of interest" description="Disordered" evidence="5">
    <location>
        <begin position="705"/>
        <end position="750"/>
    </location>
</feature>
<evidence type="ECO:0000256" key="2">
    <source>
        <dbReference type="ARBA" id="ARBA00022801"/>
    </source>
</evidence>
<dbReference type="PANTHER" id="PTHR22958:SF1">
    <property type="entry name" value="GLYCEROPHOSPHOCHOLINE PHOSPHODIESTERASE GPCPD1"/>
    <property type="match status" value="1"/>
</dbReference>
<reference evidence="8 9" key="1">
    <citation type="journal article" date="2011" name="PLoS Genet.">
        <title>Finished genome of the fungal wheat pathogen Mycosphaerella graminicola reveals dispensome structure, chromosome plasticity, and stealth pathogenesis.</title>
        <authorList>
            <person name="Goodwin S.B."/>
            <person name="Ben M'barek S."/>
            <person name="Dhillon B."/>
            <person name="Wittenberg A.H.J."/>
            <person name="Crane C.F."/>
            <person name="Hane J.K."/>
            <person name="Foster A.J."/>
            <person name="Van der Lee T.A.J."/>
            <person name="Grimwood J."/>
            <person name="Aerts A."/>
            <person name="Antoniw J."/>
            <person name="Bailey A."/>
            <person name="Bluhm B."/>
            <person name="Bowler J."/>
            <person name="Bristow J."/>
            <person name="van der Burgt A."/>
            <person name="Canto-Canche B."/>
            <person name="Churchill A.C.L."/>
            <person name="Conde-Ferraez L."/>
            <person name="Cools H.J."/>
            <person name="Coutinho P.M."/>
            <person name="Csukai M."/>
            <person name="Dehal P."/>
            <person name="De Wit P."/>
            <person name="Donzelli B."/>
            <person name="van de Geest H.C."/>
            <person name="van Ham R.C.H.J."/>
            <person name="Hammond-Kosack K.E."/>
            <person name="Henrissat B."/>
            <person name="Kilian A."/>
            <person name="Kobayashi A.K."/>
            <person name="Koopmann E."/>
            <person name="Kourmpetis Y."/>
            <person name="Kuzniar A."/>
            <person name="Lindquist E."/>
            <person name="Lombard V."/>
            <person name="Maliepaard C."/>
            <person name="Martins N."/>
            <person name="Mehrabi R."/>
            <person name="Nap J.P.H."/>
            <person name="Ponomarenko A."/>
            <person name="Rudd J.J."/>
            <person name="Salamov A."/>
            <person name="Schmutz J."/>
            <person name="Schouten H.J."/>
            <person name="Shapiro H."/>
            <person name="Stergiopoulos I."/>
            <person name="Torriani S.F.F."/>
            <person name="Tu H."/>
            <person name="de Vries R.P."/>
            <person name="Waalwijk C."/>
            <person name="Ware S.B."/>
            <person name="Wiebenga A."/>
            <person name="Zwiers L.-H."/>
            <person name="Oliver R.P."/>
            <person name="Grigoriev I.V."/>
            <person name="Kema G.H.J."/>
        </authorList>
    </citation>
    <scope>NUCLEOTIDE SEQUENCE [LARGE SCALE GENOMIC DNA]</scope>
    <source>
        <strain evidence="9">CBS 115943 / IPO323</strain>
    </source>
</reference>
<dbReference type="eggNOG" id="KOG1162">
    <property type="taxonomic scope" value="Eukaryota"/>
</dbReference>
<dbReference type="PRINTS" id="PR01415">
    <property type="entry name" value="ANKYRIN"/>
</dbReference>
<evidence type="ECO:0000256" key="3">
    <source>
        <dbReference type="ARBA" id="ARBA00023043"/>
    </source>
</evidence>
<organism evidence="8 9">
    <name type="scientific">Zymoseptoria tritici (strain CBS 115943 / IPO323)</name>
    <name type="common">Speckled leaf blotch fungus</name>
    <name type="synonym">Septoria tritici</name>
    <dbReference type="NCBI Taxonomy" id="336722"/>
    <lineage>
        <taxon>Eukaryota</taxon>
        <taxon>Fungi</taxon>
        <taxon>Dikarya</taxon>
        <taxon>Ascomycota</taxon>
        <taxon>Pezizomycotina</taxon>
        <taxon>Dothideomycetes</taxon>
        <taxon>Dothideomycetidae</taxon>
        <taxon>Mycosphaerellales</taxon>
        <taxon>Mycosphaerellaceae</taxon>
        <taxon>Zymoseptoria</taxon>
    </lineage>
</organism>
<dbReference type="InterPro" id="IPR017946">
    <property type="entry name" value="PLC-like_Pdiesterase_TIM-brl"/>
</dbReference>
<dbReference type="InterPro" id="IPR057506">
    <property type="entry name" value="C2_GPCPD1"/>
</dbReference>
<dbReference type="InterPro" id="IPR002110">
    <property type="entry name" value="Ankyrin_rpt"/>
</dbReference>
<feature type="region of interest" description="Disordered" evidence="5">
    <location>
        <begin position="1273"/>
        <end position="1303"/>
    </location>
</feature>
<evidence type="ECO:0000313" key="8">
    <source>
        <dbReference type="EMBL" id="EGP84447.1"/>
    </source>
</evidence>
<dbReference type="KEGG" id="ztr:MYCGRDRAFT_110829"/>
<dbReference type="InterPro" id="IPR036770">
    <property type="entry name" value="Ankyrin_rpt-contain_sf"/>
</dbReference>
<dbReference type="Pfam" id="PF25329">
    <property type="entry name" value="C2_GDE1"/>
    <property type="match status" value="1"/>
</dbReference>
<dbReference type="RefSeq" id="XP_003849471.1">
    <property type="nucleotide sequence ID" value="XM_003849423.1"/>
</dbReference>
<feature type="compositionally biased region" description="Basic and acidic residues" evidence="5">
    <location>
        <begin position="1030"/>
        <end position="1039"/>
    </location>
</feature>
<proteinExistence type="predicted"/>
<dbReference type="InterPro" id="IPR051578">
    <property type="entry name" value="GDPD"/>
</dbReference>
<dbReference type="Gene3D" id="1.25.40.20">
    <property type="entry name" value="Ankyrin repeat-containing domain"/>
    <property type="match status" value="1"/>
</dbReference>
<dbReference type="SMART" id="SM00248">
    <property type="entry name" value="ANK"/>
    <property type="match status" value="7"/>
</dbReference>
<dbReference type="EMBL" id="CM001204">
    <property type="protein sequence ID" value="EGP84447.1"/>
    <property type="molecule type" value="Genomic_DNA"/>
</dbReference>
<dbReference type="GO" id="GO:0046475">
    <property type="term" value="P:glycerophospholipid catabolic process"/>
    <property type="evidence" value="ECO:0007669"/>
    <property type="project" value="TreeGrafter"/>
</dbReference>
<keyword evidence="1" id="KW-0677">Repeat</keyword>
<dbReference type="SUPFAM" id="SSF51695">
    <property type="entry name" value="PLC-like phosphodiesterases"/>
    <property type="match status" value="1"/>
</dbReference>
<sequence length="1303" mass="144488">MLVQAPGCERRCKDFDSAARVEQHSAGAELAVHPSCVVELLYDHQREVILHSPTLCFCSVERRKLRLRLPCRALSRSSPPTIVTYYPTALSTLDDPFPEQWCPVGHALAGSQAGPTTPSASPSLKMKFGQNLPRNQVPEWASSYIDYKALKKLIKAAKQETEQNGEEPDLAEFFYTLDRQLEDVDTFYNRKYAEFSRRLRLLFDRYGMASKLKDGMDQGDMEDLMGTLLELRGQYRHLQWYGDVNKRGFVKITKKLDKKIASSSTQTRYLATKVDPKAFATNNKLTLDMRSINEWLSNLGEVKVVSDSDSVHSGSSGSMHRMGSRTALKIATSALEAMELAAREDDPEKLLTLVAAATPNASETAERGLLLDLFQRAISFKSMRCIQAIIRKVPSIDREDDMNKRSCLHKLIIAAGRARASQNAGGFDQISKTIAFINAAEPPVRVPGAFKVEERDPEQEPFKDDQAERVMDFILSMLSEEQRSAVMTKDIYGRMPLHYAAQYGLVFASQLLMKYMQDWHLFDLTEGIDSPIWQDLEGFAPLHLAVIGGHYRTSKALLLVDDWHNFTDHRLTSKHVEKSGLSLALATKSNFHKIVKLLVDAGVNVNYQDEQGETALHIAARFGHEDCASALLAPVNGERQVNLELAEKSYNWTPLFIASVNGHLPIVKALVDAGARINKVDSSQWTPKEHAALRGHMDVAKYLAQFTPPPSMNPSPDLAAQLSGSPPAASSLEDRRSNGAEKEQPLKARVPEPVKSFGHRYLTDETMVLVSLGTLDEHKDISPISLENIAITDAHATQLDTALSLVVSAQGASGEPTVIDLPIQEEISTAFMTFTTKDPSKVKLLFDLVPTYSGSTNKRIARAVALLSSIKPGVGNKRMTLQTDLSVPLLAGPDFDVIGSINFNFLIITPFTHPALSISEEKTYWTKSSTMVIGHRGLGKNMATKTSLQLGENTIQSFITAANLGASYVEFDVQMTKDHVPVIYHDFLVSETGADVPVHTLTLEQFLALSETPRSTRPTTPAHSSTNSRSEQDYPDPRRPQRSYSLGGAPIPDKSKDRMRHTRDFKIKGFKGNSRGDFIQSPFTTLEEMFKTIPEEVGFNIEMKYPMLFESVQEEMDTYAVELNSFVDTVLRMVYDLRKKRNIVFSSFHPDLCLLLTFKQPSIPVLFLTDAGCSPVGDIRASSLQEAIRFASRWNLLGIVSAAEPFVLCPRLINVVQSSELVCVSYGTLNNDPHNSNLQAQAGIDAVIVDSVARVRKGLTEAVAGTVKEEIGRGKTEEAKSEVSDGSDEQTLSKELEGRLELV</sequence>
<dbReference type="GeneID" id="13402266"/>
<dbReference type="OMA" id="WTPMEHA"/>
<feature type="region of interest" description="Disordered" evidence="5">
    <location>
        <begin position="1010"/>
        <end position="1058"/>
    </location>
</feature>
<feature type="repeat" description="ANK" evidence="4">
    <location>
        <begin position="611"/>
        <end position="632"/>
    </location>
</feature>
<dbReference type="Proteomes" id="UP000008062">
    <property type="component" value="Chromosome 9"/>
</dbReference>
<dbReference type="FunCoup" id="F9XJK7">
    <property type="interactions" value="145"/>
</dbReference>
<evidence type="ECO:0000313" key="9">
    <source>
        <dbReference type="Proteomes" id="UP000008062"/>
    </source>
</evidence>
<dbReference type="InterPro" id="IPR004331">
    <property type="entry name" value="SPX_dom"/>
</dbReference>
<dbReference type="PROSITE" id="PS50297">
    <property type="entry name" value="ANK_REP_REGION"/>
    <property type="match status" value="2"/>
</dbReference>
<dbReference type="eggNOG" id="KOG0504">
    <property type="taxonomic scope" value="Eukaryota"/>
</dbReference>
<dbReference type="Pfam" id="PF03105">
    <property type="entry name" value="SPX"/>
    <property type="match status" value="1"/>
</dbReference>
<dbReference type="InterPro" id="IPR030395">
    <property type="entry name" value="GP_PDE_dom"/>
</dbReference>
<dbReference type="OrthoDB" id="197419at2759"/>
<dbReference type="PROSITE" id="PS51382">
    <property type="entry name" value="SPX"/>
    <property type="match status" value="1"/>
</dbReference>
<dbReference type="InParanoid" id="F9XJK7"/>
<evidence type="ECO:0000259" key="6">
    <source>
        <dbReference type="PROSITE" id="PS51382"/>
    </source>
</evidence>
<dbReference type="Pfam" id="PF03009">
    <property type="entry name" value="GDPD"/>
    <property type="match status" value="1"/>
</dbReference>
<accession>F9XJK7</accession>
<feature type="domain" description="GP-PDE" evidence="7">
    <location>
        <begin position="930"/>
        <end position="1259"/>
    </location>
</feature>
<dbReference type="SUPFAM" id="SSF48403">
    <property type="entry name" value="Ankyrin repeat"/>
    <property type="match status" value="1"/>
</dbReference>
<feature type="compositionally biased region" description="Low complexity" evidence="5">
    <location>
        <begin position="1012"/>
        <end position="1026"/>
    </location>
</feature>
<keyword evidence="2" id="KW-0378">Hydrolase</keyword>
<dbReference type="HOGENOM" id="CLU_005444_1_0_1"/>
<feature type="repeat" description="ANK" evidence="4">
    <location>
        <begin position="578"/>
        <end position="610"/>
    </location>
</feature>
<dbReference type="STRING" id="336722.F9XJK7"/>
<evidence type="ECO:0000256" key="4">
    <source>
        <dbReference type="PROSITE-ProRule" id="PRU00023"/>
    </source>
</evidence>
<evidence type="ECO:0000256" key="1">
    <source>
        <dbReference type="ARBA" id="ARBA00022737"/>
    </source>
</evidence>
<feature type="domain" description="SPX" evidence="6">
    <location>
        <begin position="126"/>
        <end position="270"/>
    </location>
</feature>
<name>F9XJK7_ZYMTI</name>
<dbReference type="Pfam" id="PF13637">
    <property type="entry name" value="Ank_4"/>
    <property type="match status" value="1"/>
</dbReference>
<dbReference type="Pfam" id="PF12796">
    <property type="entry name" value="Ank_2"/>
    <property type="match status" value="1"/>
</dbReference>
<feature type="repeat" description="ANK" evidence="4">
    <location>
        <begin position="650"/>
        <end position="682"/>
    </location>
</feature>
<feature type="compositionally biased region" description="Basic and acidic residues" evidence="5">
    <location>
        <begin position="1291"/>
        <end position="1303"/>
    </location>
</feature>
<dbReference type="CDD" id="cd14484">
    <property type="entry name" value="SPX_GDE1_like"/>
    <property type="match status" value="1"/>
</dbReference>
<dbReference type="eggNOG" id="KOG2421">
    <property type="taxonomic scope" value="Eukaryota"/>
</dbReference>
<evidence type="ECO:0000256" key="5">
    <source>
        <dbReference type="SAM" id="MobiDB-lite"/>
    </source>
</evidence>
<feature type="compositionally biased region" description="Basic and acidic residues" evidence="5">
    <location>
        <begin position="732"/>
        <end position="750"/>
    </location>
</feature>
<dbReference type="GO" id="GO:0047389">
    <property type="term" value="F:glycerophosphocholine phosphodiesterase activity"/>
    <property type="evidence" value="ECO:0007669"/>
    <property type="project" value="TreeGrafter"/>
</dbReference>
<dbReference type="PANTHER" id="PTHR22958">
    <property type="entry name" value="GLYCEROPHOSPHORYL DIESTER PHOSPHODIESTERASE"/>
    <property type="match status" value="1"/>
</dbReference>
<dbReference type="Gene3D" id="3.20.20.190">
    <property type="entry name" value="Phosphatidylinositol (PI) phosphodiesterase"/>
    <property type="match status" value="1"/>
</dbReference>
<evidence type="ECO:0000259" key="7">
    <source>
        <dbReference type="PROSITE" id="PS51704"/>
    </source>
</evidence>
<protein>
    <recommendedName>
        <fullName evidence="10">GDPD-domain-containing protein</fullName>
    </recommendedName>
</protein>
<keyword evidence="3 4" id="KW-0040">ANK repeat</keyword>
<dbReference type="PROSITE" id="PS51704">
    <property type="entry name" value="GP_PDE"/>
    <property type="match status" value="1"/>
</dbReference>
<dbReference type="PROSITE" id="PS50088">
    <property type="entry name" value="ANK_REPEAT"/>
    <property type="match status" value="3"/>
</dbReference>
<gene>
    <name evidence="8" type="ORF">MYCGRDRAFT_110829</name>
</gene>
<feature type="compositionally biased region" description="Basic and acidic residues" evidence="5">
    <location>
        <begin position="1273"/>
        <end position="1283"/>
    </location>
</feature>